<dbReference type="Pfam" id="PF00433">
    <property type="entry name" value="Pkinase_C"/>
    <property type="match status" value="1"/>
</dbReference>
<evidence type="ECO:0000256" key="13">
    <source>
        <dbReference type="SAM" id="Phobius"/>
    </source>
</evidence>
<feature type="transmembrane region" description="Helical" evidence="13">
    <location>
        <begin position="179"/>
        <end position="201"/>
    </location>
</feature>
<comment type="catalytic activity">
    <reaction evidence="10">
        <text>L-seryl-[protein] + ATP = O-phospho-L-seryl-[protein] + ADP + H(+)</text>
        <dbReference type="Rhea" id="RHEA:17989"/>
        <dbReference type="Rhea" id="RHEA-COMP:9863"/>
        <dbReference type="Rhea" id="RHEA-COMP:11604"/>
        <dbReference type="ChEBI" id="CHEBI:15378"/>
        <dbReference type="ChEBI" id="CHEBI:29999"/>
        <dbReference type="ChEBI" id="CHEBI:30616"/>
        <dbReference type="ChEBI" id="CHEBI:83421"/>
        <dbReference type="ChEBI" id="CHEBI:456216"/>
        <dbReference type="EC" id="2.7.11.1"/>
    </reaction>
</comment>
<accession>A0A4Y9YF74</accession>
<name>A0A4Y9YF74_9APHY</name>
<feature type="region of interest" description="Disordered" evidence="12">
    <location>
        <begin position="515"/>
        <end position="548"/>
    </location>
</feature>
<dbReference type="PROSITE" id="PS50011">
    <property type="entry name" value="PROTEIN_KINASE_DOM"/>
    <property type="match status" value="1"/>
</dbReference>
<evidence type="ECO:0000256" key="3">
    <source>
        <dbReference type="ARBA" id="ARBA00022527"/>
    </source>
</evidence>
<dbReference type="Pfam" id="PF07690">
    <property type="entry name" value="MFS_1"/>
    <property type="match status" value="1"/>
</dbReference>
<dbReference type="GO" id="GO:0022857">
    <property type="term" value="F:transmembrane transporter activity"/>
    <property type="evidence" value="ECO:0007669"/>
    <property type="project" value="InterPro"/>
</dbReference>
<feature type="transmembrane region" description="Helical" evidence="13">
    <location>
        <begin position="118"/>
        <end position="140"/>
    </location>
</feature>
<sequence length="1062" mass="115590">MGTQVAEVVSPTVVGTTPPRPTSPADPLETTPLLHDPSDAAANVSTQQPPLRLSPIVLITPVALLFQLAAYLPLTTVIDAIRKIVCRWWYMTNDPDKIPADGSIPSILCSVPGVEQNFATALTITAFVEGLASLIAYSALSHIANKVGRKPAILIVIAVGICADVSILSTAIVPEALEAVALLLWLLSQSIATVTVLMFLLNTYVVDIVPAELRTAALSRISGFATLGGALSFMVGGAITTHFNDAAPVYYVALTLQCANFLYVGALIPETHQKVHAEEATHPVAEDDAPSKNVAIAALRYCRSITVAAVLPLKTLSPTRDHITGKLNLRLLWCAIHAFISGLGDGYVMPALMVYLTTKYDYSPTETGYVMTTLTLTYVVVLALIIPLLVRRFLRPLYVKATHLSTVSDSEGVSEVADEMDVHIVIASAWINVAALLLLTSMTSRGLQLACIVFYGLSAGRGPVLRSLVVSTVPPDEHASALAAIEMTVGFGMLLSPVILGPILTAKPAMSWRGIGKKPRPSANALSVNDDAARSTTPTPGNPSGSSLSRSGLLAIRVLWAEGLSLPAGQGMPPAVQAALSSQQAKVAASVSPSSVTQHRLANRKSNRDSVQRQQCWWLPYLVMEFEVNQVLITPLGGDVAKPLYMYETNFDVSRHSDISIQCYLRAEEPKRGGDGIADDMGNDIFMGGVRFTPDFEDSAPQDQWYELVGGDGKIQIGVTFKPSSGHSLTIDDFELITVIGKGSFGKVMQVRKRDTSRIYALKTIRKQHIVERGEITHTLAERMVLARVNSPFIVPLKFSFQSEQKLYLVLAFVNGGELFHHLQREQRFNEERSRFYSAELLLALEHLHELDVVYRDLKPENILLDYTGHIALCDFGLCKLNMKDSDTTNTFCGTPEYLAPEILNGHGYNKTIDWWTLGVLLYEMLSGLPPFYDEVTDKMYQKILTSPLVFGDEIASQARSILTGLLTRDPLQRLGVNGADEIRKHPFFAKNIDFEKLVQKKIQPPFKPSVSSPVDVSNFDTVFTTEAPMDSVVEGSQLSQTVQAQFAGFSYDGSNMPVSPV</sequence>
<keyword evidence="7" id="KW-0418">Kinase</keyword>
<dbReference type="PROSITE" id="PS51285">
    <property type="entry name" value="AGC_KINASE_CTER"/>
    <property type="match status" value="1"/>
</dbReference>
<dbReference type="SUPFAM" id="SSF56112">
    <property type="entry name" value="Protein kinase-like (PK-like)"/>
    <property type="match status" value="1"/>
</dbReference>
<proteinExistence type="predicted"/>
<keyword evidence="4" id="KW-0597">Phosphoprotein</keyword>
<evidence type="ECO:0000259" key="14">
    <source>
        <dbReference type="PROSITE" id="PS50011"/>
    </source>
</evidence>
<evidence type="ECO:0000256" key="4">
    <source>
        <dbReference type="ARBA" id="ARBA00022553"/>
    </source>
</evidence>
<dbReference type="CDD" id="cd11651">
    <property type="entry name" value="YPK1_N_like"/>
    <property type="match status" value="1"/>
</dbReference>
<keyword evidence="8 11" id="KW-0067">ATP-binding</keyword>
<dbReference type="Pfam" id="PF00069">
    <property type="entry name" value="Pkinase"/>
    <property type="match status" value="1"/>
</dbReference>
<comment type="subcellular location">
    <subcellularLocation>
        <location evidence="1">Membrane</location>
        <topology evidence="1">Multi-pass membrane protein</topology>
    </subcellularLocation>
</comment>
<evidence type="ECO:0000256" key="10">
    <source>
        <dbReference type="ARBA" id="ARBA00048679"/>
    </source>
</evidence>
<gene>
    <name evidence="16" type="ORF">EVJ58_g4785</name>
</gene>
<dbReference type="InterPro" id="IPR000961">
    <property type="entry name" value="AGC-kinase_C"/>
</dbReference>
<dbReference type="GO" id="GO:0004674">
    <property type="term" value="F:protein serine/threonine kinase activity"/>
    <property type="evidence" value="ECO:0007669"/>
    <property type="project" value="UniProtKB-KW"/>
</dbReference>
<evidence type="ECO:0000256" key="12">
    <source>
        <dbReference type="SAM" id="MobiDB-lite"/>
    </source>
</evidence>
<dbReference type="FunFam" id="1.10.510.10:FF:000008">
    <property type="entry name" value="Non-specific serine/threonine protein kinase"/>
    <property type="match status" value="1"/>
</dbReference>
<keyword evidence="13" id="KW-1133">Transmembrane helix</keyword>
<comment type="caution">
    <text evidence="16">The sequence shown here is derived from an EMBL/GenBank/DDBJ whole genome shotgun (WGS) entry which is preliminary data.</text>
</comment>
<comment type="catalytic activity">
    <reaction evidence="9">
        <text>L-threonyl-[protein] + ATP = O-phospho-L-threonyl-[protein] + ADP + H(+)</text>
        <dbReference type="Rhea" id="RHEA:46608"/>
        <dbReference type="Rhea" id="RHEA-COMP:11060"/>
        <dbReference type="Rhea" id="RHEA-COMP:11605"/>
        <dbReference type="ChEBI" id="CHEBI:15378"/>
        <dbReference type="ChEBI" id="CHEBI:30013"/>
        <dbReference type="ChEBI" id="CHEBI:30616"/>
        <dbReference type="ChEBI" id="CHEBI:61977"/>
        <dbReference type="ChEBI" id="CHEBI:456216"/>
        <dbReference type="EC" id="2.7.11.1"/>
    </reaction>
</comment>
<feature type="domain" description="AGC-kinase C-terminal" evidence="15">
    <location>
        <begin position="991"/>
        <end position="1062"/>
    </location>
</feature>
<evidence type="ECO:0000256" key="7">
    <source>
        <dbReference type="ARBA" id="ARBA00022777"/>
    </source>
</evidence>
<evidence type="ECO:0000256" key="6">
    <source>
        <dbReference type="ARBA" id="ARBA00022741"/>
    </source>
</evidence>
<feature type="region of interest" description="Disordered" evidence="12">
    <location>
        <begin position="1"/>
        <end position="45"/>
    </location>
</feature>
<keyword evidence="13" id="KW-0812">Transmembrane</keyword>
<evidence type="ECO:0000256" key="11">
    <source>
        <dbReference type="PROSITE-ProRule" id="PRU10141"/>
    </source>
</evidence>
<dbReference type="SUPFAM" id="SSF103473">
    <property type="entry name" value="MFS general substrate transporter"/>
    <property type="match status" value="1"/>
</dbReference>
<feature type="transmembrane region" description="Helical" evidence="13">
    <location>
        <begin position="152"/>
        <end position="173"/>
    </location>
</feature>
<dbReference type="STRING" id="34475.A0A4Y9YF74"/>
<dbReference type="Gene3D" id="3.30.200.20">
    <property type="entry name" value="Phosphorylase Kinase, domain 1"/>
    <property type="match status" value="1"/>
</dbReference>
<feature type="transmembrane region" description="Helical" evidence="13">
    <location>
        <begin position="331"/>
        <end position="356"/>
    </location>
</feature>
<dbReference type="PROSITE" id="PS00108">
    <property type="entry name" value="PROTEIN_KINASE_ST"/>
    <property type="match status" value="1"/>
</dbReference>
<dbReference type="PANTHER" id="PTHR24351">
    <property type="entry name" value="RIBOSOMAL PROTEIN S6 KINASE"/>
    <property type="match status" value="1"/>
</dbReference>
<evidence type="ECO:0000313" key="17">
    <source>
        <dbReference type="Proteomes" id="UP000298390"/>
    </source>
</evidence>
<dbReference type="EC" id="2.7.11.1" evidence="2"/>
<dbReference type="InterPro" id="IPR036259">
    <property type="entry name" value="MFS_trans_sf"/>
</dbReference>
<evidence type="ECO:0000256" key="1">
    <source>
        <dbReference type="ARBA" id="ARBA00004141"/>
    </source>
</evidence>
<feature type="domain" description="Protein kinase" evidence="14">
    <location>
        <begin position="734"/>
        <end position="989"/>
    </location>
</feature>
<dbReference type="InterPro" id="IPR000719">
    <property type="entry name" value="Prot_kinase_dom"/>
</dbReference>
<keyword evidence="13" id="KW-0472">Membrane</keyword>
<dbReference type="GO" id="GO:0005524">
    <property type="term" value="F:ATP binding"/>
    <property type="evidence" value="ECO:0007669"/>
    <property type="project" value="UniProtKB-UniRule"/>
</dbReference>
<keyword evidence="5" id="KW-0808">Transferase</keyword>
<feature type="transmembrane region" description="Helical" evidence="13">
    <location>
        <begin position="56"/>
        <end position="74"/>
    </location>
</feature>
<dbReference type="SMART" id="SM00133">
    <property type="entry name" value="S_TK_X"/>
    <property type="match status" value="1"/>
</dbReference>
<feature type="transmembrane region" description="Helical" evidence="13">
    <location>
        <begin position="249"/>
        <end position="268"/>
    </location>
</feature>
<dbReference type="EMBL" id="SEKV01000227">
    <property type="protein sequence ID" value="TFY61005.1"/>
    <property type="molecule type" value="Genomic_DNA"/>
</dbReference>
<dbReference type="PROSITE" id="PS00107">
    <property type="entry name" value="PROTEIN_KINASE_ATP"/>
    <property type="match status" value="1"/>
</dbReference>
<dbReference type="Proteomes" id="UP000298390">
    <property type="component" value="Unassembled WGS sequence"/>
</dbReference>
<dbReference type="GO" id="GO:0106310">
    <property type="term" value="F:protein serine kinase activity"/>
    <property type="evidence" value="ECO:0007669"/>
    <property type="project" value="RHEA"/>
</dbReference>
<evidence type="ECO:0000256" key="5">
    <source>
        <dbReference type="ARBA" id="ARBA00022679"/>
    </source>
</evidence>
<feature type="compositionally biased region" description="Low complexity" evidence="12">
    <location>
        <begin position="8"/>
        <end position="17"/>
    </location>
</feature>
<dbReference type="AlphaFoldDB" id="A0A4Y9YF74"/>
<evidence type="ECO:0000313" key="16">
    <source>
        <dbReference type="EMBL" id="TFY61005.1"/>
    </source>
</evidence>
<dbReference type="InterPro" id="IPR008271">
    <property type="entry name" value="Ser/Thr_kinase_AS"/>
</dbReference>
<feature type="compositionally biased region" description="Polar residues" evidence="12">
    <location>
        <begin position="534"/>
        <end position="543"/>
    </location>
</feature>
<evidence type="ECO:0000256" key="8">
    <source>
        <dbReference type="ARBA" id="ARBA00022840"/>
    </source>
</evidence>
<feature type="transmembrane region" description="Helical" evidence="13">
    <location>
        <begin position="368"/>
        <end position="390"/>
    </location>
</feature>
<protein>
    <recommendedName>
        <fullName evidence="2">non-specific serine/threonine protein kinase</fullName>
        <ecNumber evidence="2">2.7.11.1</ecNumber>
    </recommendedName>
</protein>
<organism evidence="16 17">
    <name type="scientific">Rhodofomes roseus</name>
    <dbReference type="NCBI Taxonomy" id="34475"/>
    <lineage>
        <taxon>Eukaryota</taxon>
        <taxon>Fungi</taxon>
        <taxon>Dikarya</taxon>
        <taxon>Basidiomycota</taxon>
        <taxon>Agaricomycotina</taxon>
        <taxon>Agaricomycetes</taxon>
        <taxon>Polyporales</taxon>
        <taxon>Rhodofomes</taxon>
    </lineage>
</organism>
<feature type="binding site" evidence="11">
    <location>
        <position position="767"/>
    </location>
    <ligand>
        <name>ATP</name>
        <dbReference type="ChEBI" id="CHEBI:30616"/>
    </ligand>
</feature>
<evidence type="ECO:0000256" key="2">
    <source>
        <dbReference type="ARBA" id="ARBA00012513"/>
    </source>
</evidence>
<dbReference type="SMART" id="SM00220">
    <property type="entry name" value="S_TKc"/>
    <property type="match status" value="1"/>
</dbReference>
<keyword evidence="6 11" id="KW-0547">Nucleotide-binding</keyword>
<dbReference type="InterPro" id="IPR011701">
    <property type="entry name" value="MFS"/>
</dbReference>
<dbReference type="Gene3D" id="1.20.1250.20">
    <property type="entry name" value="MFS general substrate transporter like domains"/>
    <property type="match status" value="1"/>
</dbReference>
<reference evidence="16 17" key="1">
    <citation type="submission" date="2019-01" db="EMBL/GenBank/DDBJ databases">
        <title>Genome sequencing of the rare red list fungi Fomitopsis rosea.</title>
        <authorList>
            <person name="Buettner E."/>
            <person name="Kellner H."/>
        </authorList>
    </citation>
    <scope>NUCLEOTIDE SEQUENCE [LARGE SCALE GENOMIC DNA]</scope>
    <source>
        <strain evidence="16 17">DSM 105464</strain>
    </source>
</reference>
<dbReference type="InterPro" id="IPR017441">
    <property type="entry name" value="Protein_kinase_ATP_BS"/>
</dbReference>
<feature type="transmembrane region" description="Helical" evidence="13">
    <location>
        <begin position="221"/>
        <end position="243"/>
    </location>
</feature>
<evidence type="ECO:0000256" key="9">
    <source>
        <dbReference type="ARBA" id="ARBA00047899"/>
    </source>
</evidence>
<keyword evidence="3" id="KW-0723">Serine/threonine-protein kinase</keyword>
<evidence type="ECO:0000259" key="15">
    <source>
        <dbReference type="PROSITE" id="PS51285"/>
    </source>
</evidence>
<dbReference type="InterPro" id="IPR011009">
    <property type="entry name" value="Kinase-like_dom_sf"/>
</dbReference>
<dbReference type="FunFam" id="3.30.200.20:FF:000048">
    <property type="entry name" value="Non-specific serine/threonine protein kinase"/>
    <property type="match status" value="1"/>
</dbReference>
<dbReference type="Gene3D" id="1.10.510.10">
    <property type="entry name" value="Transferase(Phosphotransferase) domain 1"/>
    <property type="match status" value="1"/>
</dbReference>
<feature type="transmembrane region" description="Helical" evidence="13">
    <location>
        <begin position="429"/>
        <end position="458"/>
    </location>
</feature>
<dbReference type="InterPro" id="IPR017892">
    <property type="entry name" value="Pkinase_C"/>
</dbReference>
<dbReference type="GO" id="GO:0016020">
    <property type="term" value="C:membrane"/>
    <property type="evidence" value="ECO:0007669"/>
    <property type="project" value="UniProtKB-SubCell"/>
</dbReference>